<sequence>MTRDPLDLIACGLIILVVLFIAMNLGPVLSYARSLAP</sequence>
<dbReference type="STRING" id="92947.BVG79_01063"/>
<protein>
    <submittedName>
        <fullName evidence="1">Uncharacterized protein</fullName>
    </submittedName>
</protein>
<gene>
    <name evidence="1" type="ORF">BVG79_01063</name>
</gene>
<reference evidence="1 2" key="1">
    <citation type="submission" date="2017-02" db="EMBL/GenBank/DDBJ databases">
        <title>Ketogulonicigenium robustum SPU B003 Genome sequencing and assembly.</title>
        <authorList>
            <person name="Li Y."/>
            <person name="Liu L."/>
            <person name="Wang C."/>
            <person name="Zhang M."/>
            <person name="Zhang T."/>
            <person name="Zhang Y."/>
        </authorList>
    </citation>
    <scope>NUCLEOTIDE SEQUENCE [LARGE SCALE GENOMIC DNA]</scope>
    <source>
        <strain evidence="1 2">SPU_B003</strain>
    </source>
</reference>
<dbReference type="AlphaFoldDB" id="A0A1W6NYY9"/>
<dbReference type="EMBL" id="CP019937">
    <property type="protein sequence ID" value="ARO14409.1"/>
    <property type="molecule type" value="Genomic_DNA"/>
</dbReference>
<evidence type="ECO:0000313" key="1">
    <source>
        <dbReference type="EMBL" id="ARO14409.1"/>
    </source>
</evidence>
<name>A0A1W6NYY9_9RHOB</name>
<organism evidence="1 2">
    <name type="scientific">Ketogulonicigenium robustum</name>
    <dbReference type="NCBI Taxonomy" id="92947"/>
    <lineage>
        <taxon>Bacteria</taxon>
        <taxon>Pseudomonadati</taxon>
        <taxon>Pseudomonadota</taxon>
        <taxon>Alphaproteobacteria</taxon>
        <taxon>Rhodobacterales</taxon>
        <taxon>Roseobacteraceae</taxon>
        <taxon>Ketogulonicigenium</taxon>
    </lineage>
</organism>
<dbReference type="KEGG" id="kro:BVG79_01063"/>
<evidence type="ECO:0000313" key="2">
    <source>
        <dbReference type="Proteomes" id="UP000242447"/>
    </source>
</evidence>
<dbReference type="Proteomes" id="UP000242447">
    <property type="component" value="Chromosome"/>
</dbReference>
<proteinExistence type="predicted"/>
<keyword evidence="2" id="KW-1185">Reference proteome</keyword>
<accession>A0A1W6NYY9</accession>